<reference evidence="1" key="1">
    <citation type="submission" date="2021-09" db="EMBL/GenBank/DDBJ databases">
        <authorList>
            <consortium name="AG Swart"/>
            <person name="Singh M."/>
            <person name="Singh A."/>
            <person name="Seah K."/>
            <person name="Emmerich C."/>
        </authorList>
    </citation>
    <scope>NUCLEOTIDE SEQUENCE</scope>
    <source>
        <strain evidence="1">ATCC30299</strain>
    </source>
</reference>
<evidence type="ECO:0000313" key="1">
    <source>
        <dbReference type="EMBL" id="CAG9334025.1"/>
    </source>
</evidence>
<keyword evidence="2" id="KW-1185">Reference proteome</keyword>
<protein>
    <submittedName>
        <fullName evidence="1">Uncharacterized protein</fullName>
    </submittedName>
</protein>
<accession>A0AAU9K2I2</accession>
<sequence>MATFKRLSGIRVVNAIKFYFDQARKKEYKFEKISSLRNLGLGWCISFLPIAHPAGHMDIEADTINTHNITKIKSQAIIIKEEFTIYGGKYSFIFIKTQLSKFSIKGLTLFLTQISIIFTVMMKISMEQNYIFMTLKLKQWHPLLQ</sequence>
<comment type="caution">
    <text evidence="1">The sequence shown here is derived from an EMBL/GenBank/DDBJ whole genome shotgun (WGS) entry which is preliminary data.</text>
</comment>
<proteinExistence type="predicted"/>
<name>A0AAU9K2I2_9CILI</name>
<evidence type="ECO:0000313" key="2">
    <source>
        <dbReference type="Proteomes" id="UP001162131"/>
    </source>
</evidence>
<gene>
    <name evidence="1" type="ORF">BSTOLATCC_MIC59830</name>
</gene>
<organism evidence="1 2">
    <name type="scientific">Blepharisma stoltei</name>
    <dbReference type="NCBI Taxonomy" id="1481888"/>
    <lineage>
        <taxon>Eukaryota</taxon>
        <taxon>Sar</taxon>
        <taxon>Alveolata</taxon>
        <taxon>Ciliophora</taxon>
        <taxon>Postciliodesmatophora</taxon>
        <taxon>Heterotrichea</taxon>
        <taxon>Heterotrichida</taxon>
        <taxon>Blepharismidae</taxon>
        <taxon>Blepharisma</taxon>
    </lineage>
</organism>
<dbReference type="AlphaFoldDB" id="A0AAU9K2I2"/>
<dbReference type="EMBL" id="CAJZBQ010000057">
    <property type="protein sequence ID" value="CAG9334025.1"/>
    <property type="molecule type" value="Genomic_DNA"/>
</dbReference>
<dbReference type="Proteomes" id="UP001162131">
    <property type="component" value="Unassembled WGS sequence"/>
</dbReference>